<reference evidence="1" key="1">
    <citation type="submission" date="2014-09" db="EMBL/GenBank/DDBJ databases">
        <authorList>
            <person name="Magalhaes I.L.F."/>
            <person name="Oliveira U."/>
            <person name="Santos F.R."/>
            <person name="Vidigal T.H.D.A."/>
            <person name="Brescovit A.D."/>
            <person name="Santos A.J."/>
        </authorList>
    </citation>
    <scope>NUCLEOTIDE SEQUENCE</scope>
    <source>
        <tissue evidence="1">Shoot tissue taken approximately 20 cm above the soil surface</tissue>
    </source>
</reference>
<organism evidence="1">
    <name type="scientific">Arundo donax</name>
    <name type="common">Giant reed</name>
    <name type="synonym">Donax arundinaceus</name>
    <dbReference type="NCBI Taxonomy" id="35708"/>
    <lineage>
        <taxon>Eukaryota</taxon>
        <taxon>Viridiplantae</taxon>
        <taxon>Streptophyta</taxon>
        <taxon>Embryophyta</taxon>
        <taxon>Tracheophyta</taxon>
        <taxon>Spermatophyta</taxon>
        <taxon>Magnoliopsida</taxon>
        <taxon>Liliopsida</taxon>
        <taxon>Poales</taxon>
        <taxon>Poaceae</taxon>
        <taxon>PACMAD clade</taxon>
        <taxon>Arundinoideae</taxon>
        <taxon>Arundineae</taxon>
        <taxon>Arundo</taxon>
    </lineage>
</organism>
<accession>A0A0A9HM68</accession>
<evidence type="ECO:0000313" key="1">
    <source>
        <dbReference type="EMBL" id="JAE37837.1"/>
    </source>
</evidence>
<reference evidence="1" key="2">
    <citation type="journal article" date="2015" name="Data Brief">
        <title>Shoot transcriptome of the giant reed, Arundo donax.</title>
        <authorList>
            <person name="Barrero R.A."/>
            <person name="Guerrero F.D."/>
            <person name="Moolhuijzen P."/>
            <person name="Goolsby J.A."/>
            <person name="Tidwell J."/>
            <person name="Bellgard S.E."/>
            <person name="Bellgard M.I."/>
        </authorList>
    </citation>
    <scope>NUCLEOTIDE SEQUENCE</scope>
    <source>
        <tissue evidence="1">Shoot tissue taken approximately 20 cm above the soil surface</tissue>
    </source>
</reference>
<sequence length="32" mass="3593">MFAWRSRLCCVPITSISVPLSRTCFLATNSTM</sequence>
<dbReference type="AlphaFoldDB" id="A0A0A9HM68"/>
<protein>
    <submittedName>
        <fullName evidence="1">Uncharacterized protein</fullName>
    </submittedName>
</protein>
<dbReference type="EMBL" id="GBRH01160059">
    <property type="protein sequence ID" value="JAE37837.1"/>
    <property type="molecule type" value="Transcribed_RNA"/>
</dbReference>
<name>A0A0A9HM68_ARUDO</name>
<proteinExistence type="predicted"/>